<feature type="region of interest" description="Disordered" evidence="1">
    <location>
        <begin position="222"/>
        <end position="245"/>
    </location>
</feature>
<dbReference type="InterPro" id="IPR036465">
    <property type="entry name" value="vWFA_dom_sf"/>
</dbReference>
<dbReference type="RefSeq" id="WP_086782539.1">
    <property type="nucleotide sequence ID" value="NZ_JAGIOO010000001.1"/>
</dbReference>
<evidence type="ECO:0000256" key="1">
    <source>
        <dbReference type="SAM" id="MobiDB-lite"/>
    </source>
</evidence>
<name>A0ABS5APH6_9PSEU</name>
<dbReference type="Gene3D" id="3.40.50.410">
    <property type="entry name" value="von Willebrand factor, type A domain"/>
    <property type="match status" value="1"/>
</dbReference>
<evidence type="ECO:0000313" key="3">
    <source>
        <dbReference type="EMBL" id="MBP2478445.1"/>
    </source>
</evidence>
<gene>
    <name evidence="3" type="ORF">JOF53_007317</name>
</gene>
<protein>
    <submittedName>
        <fullName evidence="3">Uncharacterized protein YegL</fullName>
    </submittedName>
</protein>
<keyword evidence="4" id="KW-1185">Reference proteome</keyword>
<proteinExistence type="predicted"/>
<comment type="caution">
    <text evidence="3">The sequence shown here is derived from an EMBL/GenBank/DDBJ whole genome shotgun (WGS) entry which is preliminary data.</text>
</comment>
<dbReference type="PROSITE" id="PS50234">
    <property type="entry name" value="VWFA"/>
    <property type="match status" value="1"/>
</dbReference>
<organism evidence="3 4">
    <name type="scientific">Crossiella equi</name>
    <dbReference type="NCBI Taxonomy" id="130796"/>
    <lineage>
        <taxon>Bacteria</taxon>
        <taxon>Bacillati</taxon>
        <taxon>Actinomycetota</taxon>
        <taxon>Actinomycetes</taxon>
        <taxon>Pseudonocardiales</taxon>
        <taxon>Pseudonocardiaceae</taxon>
        <taxon>Crossiella</taxon>
    </lineage>
</organism>
<dbReference type="SMART" id="SM00327">
    <property type="entry name" value="VWA"/>
    <property type="match status" value="1"/>
</dbReference>
<dbReference type="Pfam" id="PF13519">
    <property type="entry name" value="VWA_2"/>
    <property type="match status" value="1"/>
</dbReference>
<evidence type="ECO:0000313" key="4">
    <source>
        <dbReference type="Proteomes" id="UP001519363"/>
    </source>
</evidence>
<dbReference type="EMBL" id="JAGIOO010000001">
    <property type="protein sequence ID" value="MBP2478445.1"/>
    <property type="molecule type" value="Genomic_DNA"/>
</dbReference>
<dbReference type="SUPFAM" id="SSF53300">
    <property type="entry name" value="vWA-like"/>
    <property type="match status" value="1"/>
</dbReference>
<feature type="domain" description="VWFA" evidence="2">
    <location>
        <begin position="10"/>
        <end position="209"/>
    </location>
</feature>
<evidence type="ECO:0000259" key="2">
    <source>
        <dbReference type="PROSITE" id="PS50234"/>
    </source>
</evidence>
<sequence length="245" mass="26529">MSTAKGKLLPFYLVMDVSYSMQGDKLASANQIMPTVLDALATAPILSDKVRFAVLDFADDARVRLPLCDLLAEDVELPELLPRGATSYAAAFRLLRKEIGENLSQLKADGFAVHRPVVFFLSDGVPTDADEDWRGAFAELTGYDRERGTGFAMYPNFVPFGVAEADPATMRELIHPPHGNKRMRMYLMAEGQDPARAITAMAEILVSSVLASGNSLAAGSSGVLLPDQRDVPPGVRAHTADDDFV</sequence>
<accession>A0ABS5APH6</accession>
<dbReference type="Proteomes" id="UP001519363">
    <property type="component" value="Unassembled WGS sequence"/>
</dbReference>
<reference evidence="3 4" key="1">
    <citation type="submission" date="2021-03" db="EMBL/GenBank/DDBJ databases">
        <title>Sequencing the genomes of 1000 actinobacteria strains.</title>
        <authorList>
            <person name="Klenk H.-P."/>
        </authorList>
    </citation>
    <scope>NUCLEOTIDE SEQUENCE [LARGE SCALE GENOMIC DNA]</scope>
    <source>
        <strain evidence="3 4">DSM 44580</strain>
    </source>
</reference>
<dbReference type="InterPro" id="IPR002035">
    <property type="entry name" value="VWF_A"/>
</dbReference>